<dbReference type="RefSeq" id="WP_051494694.1">
    <property type="nucleotide sequence ID" value="NZ_CP006850.1"/>
</dbReference>
<keyword evidence="2" id="KW-1185">Reference proteome</keyword>
<dbReference type="Proteomes" id="UP000019150">
    <property type="component" value="Chromosome"/>
</dbReference>
<dbReference type="STRING" id="1415166.NONO_c28190"/>
<evidence type="ECO:0000313" key="2">
    <source>
        <dbReference type="Proteomes" id="UP000019150"/>
    </source>
</evidence>
<sequence>MAASAVPTANDRNLFFAWSTYTTDYDTYAKWYDEEHIPQVMDAPGMLGAQRFLIADTKPIPGSKELDFGHLALYEMEGSAEGFREEVKRKLIAGEMLLPDYMVQPFKALFAKSVSAPQLADRFSGTESLDDRHLFFAWSRHTGDDDTFAKWYDEVHIPQIMTAPGVIRAERFEVSEVKPLPGVEAVDLGHLAIYETVGDLEGFRAEVKRQLMSGEMEIPDFMISPFATMFLKPASPFFVANGS</sequence>
<dbReference type="OrthoDB" id="3481501at2"/>
<dbReference type="EMBL" id="CP006850">
    <property type="protein sequence ID" value="AHH17611.1"/>
    <property type="molecule type" value="Genomic_DNA"/>
</dbReference>
<evidence type="ECO:0008006" key="3">
    <source>
        <dbReference type="Google" id="ProtNLM"/>
    </source>
</evidence>
<protein>
    <recommendedName>
        <fullName evidence="3">EthD domain-containing protein</fullName>
    </recommendedName>
</protein>
<dbReference type="KEGG" id="nno:NONO_c28190"/>
<gene>
    <name evidence="1" type="ORF">NONO_c28190</name>
</gene>
<dbReference type="AlphaFoldDB" id="W5TK43"/>
<proteinExistence type="predicted"/>
<dbReference type="PATRIC" id="fig|1415166.3.peg.2891"/>
<dbReference type="HOGENOM" id="CLU_1154509_0_0_11"/>
<organism evidence="1 2">
    <name type="scientific">Nocardia nova SH22a</name>
    <dbReference type="NCBI Taxonomy" id="1415166"/>
    <lineage>
        <taxon>Bacteria</taxon>
        <taxon>Bacillati</taxon>
        <taxon>Actinomycetota</taxon>
        <taxon>Actinomycetes</taxon>
        <taxon>Mycobacteriales</taxon>
        <taxon>Nocardiaceae</taxon>
        <taxon>Nocardia</taxon>
    </lineage>
</organism>
<evidence type="ECO:0000313" key="1">
    <source>
        <dbReference type="EMBL" id="AHH17611.1"/>
    </source>
</evidence>
<reference evidence="1 2" key="1">
    <citation type="journal article" date="2014" name="Appl. Environ. Microbiol.">
        <title>Insights into the Microbial Degradation of Rubber and Gutta-Percha by Analysis of the Complete Genome of Nocardia nova SH22a.</title>
        <authorList>
            <person name="Luo Q."/>
            <person name="Hiessl S."/>
            <person name="Poehlein A."/>
            <person name="Daniel R."/>
            <person name="Steinbuchel A."/>
        </authorList>
    </citation>
    <scope>NUCLEOTIDE SEQUENCE [LARGE SCALE GENOMIC DNA]</scope>
    <source>
        <strain evidence="1">SH22a</strain>
    </source>
</reference>
<name>W5TK43_9NOCA</name>
<accession>W5TK43</accession>